<reference evidence="3 4" key="1">
    <citation type="submission" date="2019-10" db="EMBL/GenBank/DDBJ databases">
        <title>Bifidobacterium from non-human primates.</title>
        <authorList>
            <person name="Modesto M."/>
        </authorList>
    </citation>
    <scope>NUCLEOTIDE SEQUENCE [LARGE SCALE GENOMIC DNA]</scope>
    <source>
        <strain evidence="3 4">TREM</strain>
    </source>
</reference>
<dbReference type="Pfam" id="PF10592">
    <property type="entry name" value="AIPR"/>
    <property type="match status" value="1"/>
</dbReference>
<evidence type="ECO:0000313" key="3">
    <source>
        <dbReference type="EMBL" id="NEG71702.1"/>
    </source>
</evidence>
<name>A0A6L4X2Z8_9BIFI</name>
<dbReference type="InterPro" id="IPR018891">
    <property type="entry name" value="AIPR_C"/>
</dbReference>
<feature type="domain" description="Abortive phage infection protein C-terminal" evidence="1">
    <location>
        <begin position="273"/>
        <end position="467"/>
    </location>
</feature>
<comment type="caution">
    <text evidence="2">The sequence shown here is derived from an EMBL/GenBank/DDBJ whole genome shotgun (WGS) entry which is preliminary data.</text>
</comment>
<keyword evidence="5" id="KW-1185">Reference proteome</keyword>
<organism evidence="2 5">
    <name type="scientific">Bifidobacterium ramosum</name>
    <dbReference type="NCBI Taxonomy" id="1798158"/>
    <lineage>
        <taxon>Bacteria</taxon>
        <taxon>Bacillati</taxon>
        <taxon>Actinomycetota</taxon>
        <taxon>Actinomycetes</taxon>
        <taxon>Bifidobacteriales</taxon>
        <taxon>Bifidobacteriaceae</taxon>
        <taxon>Bifidobacterium</taxon>
    </lineage>
</organism>
<dbReference type="EMBL" id="WHZX01000003">
    <property type="protein sequence ID" value="NEG71702.1"/>
    <property type="molecule type" value="Genomic_DNA"/>
</dbReference>
<gene>
    <name evidence="2" type="ORF">DSM100688_0824</name>
    <name evidence="3" type="ORF">GFD24_05645</name>
</gene>
<dbReference type="RefSeq" id="WP_152357923.1">
    <property type="nucleotide sequence ID" value="NZ_WBSM01000003.1"/>
</dbReference>
<dbReference type="EMBL" id="WBSM01000003">
    <property type="protein sequence ID" value="KAB8288257.1"/>
    <property type="molecule type" value="Genomic_DNA"/>
</dbReference>
<evidence type="ECO:0000259" key="1">
    <source>
        <dbReference type="Pfam" id="PF10592"/>
    </source>
</evidence>
<sequence length="580" mass="65864">MATRNDFKLVQLKALKQFDLIQQEIADFRNDALNDVDKARLGFYFLGIECATGQKDFRVILDSIIDTSFCGTIFHEPGSNDGGVDAVLFDEDNHVINLFNFKYRESFKVQAGQHLQDAVDSTKFLMAVAQEDASGFAGRPKEKLEAIIQRENSSEIWTTRLFHISNESHPIDPTPELDLIQRQYDIDYQPVVLDDLLVYLDERPHDTTAEFIVDSDAALSFTESDLSSAKSYLVRMPACELIRITAKDTALANNYALSDLSALRDAGLDFQVLYDNVRGYLGERSSYNKSMIQTLTQEPTRFFMYNNGVTIIADDITAQPENGHKKYHFTIRDFQVVNGGQTLRTLYQWKAGLKSGEDELAMPSLLVRLFSTKGDPDLGNKIAEFTNSQNAVSPADLKSVDPVQIRIEQYLREKGILYVRKVGDTGLDMGTHGGQREYTRRIDMEKLAQILYTIKGYPERVGMQKKRLFVDYYYDIFGGANNGEPKFDLDRLPGYIDRYYAYRERMGQLGMSVYDQKVYYALYVGQRRAEAGGKDDIDADIRLVDSALAEYRKGESISEARKSLNVKFKEALDQAIAQQL</sequence>
<evidence type="ECO:0000313" key="2">
    <source>
        <dbReference type="EMBL" id="KAB8288257.1"/>
    </source>
</evidence>
<dbReference type="Proteomes" id="UP000482084">
    <property type="component" value="Unassembled WGS sequence"/>
</dbReference>
<reference evidence="2 5" key="2">
    <citation type="submission" date="2019-10" db="EMBL/GenBank/DDBJ databases">
        <title>Characterization of the phylogenetic diversity of two novel species belonging to the genus Bifidobacterium: Bifidobacterium cebidarum sp. nov. and Bifidobacterium leontopitheci sp. nov.</title>
        <authorList>
            <person name="Lugli G.A."/>
            <person name="Duranti S."/>
            <person name="Milani C."/>
            <person name="Turroni F."/>
            <person name="Ventura M."/>
        </authorList>
    </citation>
    <scope>NUCLEOTIDE SEQUENCE [LARGE SCALE GENOMIC DNA]</scope>
    <source>
        <strain evidence="2 5">DSM 100688</strain>
    </source>
</reference>
<evidence type="ECO:0000313" key="5">
    <source>
        <dbReference type="Proteomes" id="UP000482084"/>
    </source>
</evidence>
<dbReference type="Proteomes" id="UP000469943">
    <property type="component" value="Unassembled WGS sequence"/>
</dbReference>
<accession>A0A6L4X2Z8</accession>
<dbReference type="AlphaFoldDB" id="A0A6L4X2Z8"/>
<protein>
    <submittedName>
        <fullName evidence="2">AIPR protein</fullName>
    </submittedName>
</protein>
<evidence type="ECO:0000313" key="4">
    <source>
        <dbReference type="Proteomes" id="UP000469943"/>
    </source>
</evidence>
<proteinExistence type="predicted"/>
<dbReference type="OrthoDB" id="9806213at2"/>